<protein>
    <recommendedName>
        <fullName evidence="3">DUF1876 domain-containing protein</fullName>
    </recommendedName>
</protein>
<keyword evidence="2" id="KW-1185">Reference proteome</keyword>
<comment type="caution">
    <text evidence="1">The sequence shown here is derived from an EMBL/GenBank/DDBJ whole genome shotgun (WGS) entry which is preliminary data.</text>
</comment>
<evidence type="ECO:0008006" key="3">
    <source>
        <dbReference type="Google" id="ProtNLM"/>
    </source>
</evidence>
<name>A0ABS4TWM0_9PSEU</name>
<accession>A0ABS4TWM0</accession>
<sequence length="73" mass="7666">MAKDWTVQVHLDDSTGAVIATATLIDENDGTLSASAQFRSATPDTAVSQCQFELAAARALQRLSDALITAASR</sequence>
<gene>
    <name evidence="1" type="ORF">JOF56_009176</name>
</gene>
<organism evidence="1 2">
    <name type="scientific">Kibdelosporangium banguiense</name>
    <dbReference type="NCBI Taxonomy" id="1365924"/>
    <lineage>
        <taxon>Bacteria</taxon>
        <taxon>Bacillati</taxon>
        <taxon>Actinomycetota</taxon>
        <taxon>Actinomycetes</taxon>
        <taxon>Pseudonocardiales</taxon>
        <taxon>Pseudonocardiaceae</taxon>
        <taxon>Kibdelosporangium</taxon>
    </lineage>
</organism>
<dbReference type="Pfam" id="PF08962">
    <property type="entry name" value="Rv2632c-like"/>
    <property type="match status" value="1"/>
</dbReference>
<dbReference type="RefSeq" id="WP_209645712.1">
    <property type="nucleotide sequence ID" value="NZ_JAGINW010000001.1"/>
</dbReference>
<dbReference type="SUPFAM" id="SSF143212">
    <property type="entry name" value="Rv2632c-like"/>
    <property type="match status" value="1"/>
</dbReference>
<dbReference type="Gene3D" id="3.30.160.240">
    <property type="entry name" value="Rv1738"/>
    <property type="match status" value="1"/>
</dbReference>
<proteinExistence type="predicted"/>
<dbReference type="InterPro" id="IPR038070">
    <property type="entry name" value="Rv2632c-like_sf"/>
</dbReference>
<reference evidence="1 2" key="1">
    <citation type="submission" date="2021-03" db="EMBL/GenBank/DDBJ databases">
        <title>Sequencing the genomes of 1000 actinobacteria strains.</title>
        <authorList>
            <person name="Klenk H.-P."/>
        </authorList>
    </citation>
    <scope>NUCLEOTIDE SEQUENCE [LARGE SCALE GENOMIC DNA]</scope>
    <source>
        <strain evidence="1 2">DSM 46670</strain>
    </source>
</reference>
<evidence type="ECO:0000313" key="1">
    <source>
        <dbReference type="EMBL" id="MBP2328791.1"/>
    </source>
</evidence>
<dbReference type="EMBL" id="JAGINW010000001">
    <property type="protein sequence ID" value="MBP2328791.1"/>
    <property type="molecule type" value="Genomic_DNA"/>
</dbReference>
<dbReference type="InterPro" id="IPR015057">
    <property type="entry name" value="Rv2632c-like"/>
</dbReference>
<evidence type="ECO:0000313" key="2">
    <source>
        <dbReference type="Proteomes" id="UP001519332"/>
    </source>
</evidence>
<dbReference type="Proteomes" id="UP001519332">
    <property type="component" value="Unassembled WGS sequence"/>
</dbReference>